<evidence type="ECO:0000256" key="2">
    <source>
        <dbReference type="SAM" id="MobiDB-lite"/>
    </source>
</evidence>
<dbReference type="PANTHER" id="PTHR23389">
    <property type="entry name" value="CHROMOSOME TRANSMISSION FIDELITY FACTOR 18"/>
    <property type="match status" value="1"/>
</dbReference>
<proteinExistence type="predicted"/>
<sequence length="798" mass="82945">MESRPNPPMGDVPNAEQPSPPALASPRRSSASSKPRLSLRLFVKPQPPEPSEQADATTANPGDTPQPADSTAISHPAQTEPDLADALGASDDDKRARKLLEERLRLRQQIHDSQRVTLEFSKGKTAHPFFALGKSKAAVAASSDAMQSDVFDYGQDYDDGDAFMPDAPRTDGEHADPQEEDDGRFSDASTDTDDAVDAIDESPITAPFCVVVGPTGCGKSALVHAAAASAGFRVVEVNASQRRTGKDVLAVLGEAALSHGVRSQASIGGATGPGLSSVESVAALPQPPPAAKAGKAGKVSASDAMRALFGGSKRAQANAQPVHDAASDTDAHLDIEGVEGNTGDKSDAMDVDRPAVAPPTDAGQAAPTAVPAATAKAPATRTLLVVEDADVVLDDDRGFWASIGSLAETTRAPIVLTCTEMPLTLQNPAMPVHLVAPLAAAFACVETKAATPREMALYMHLVALIEARVAVDVAQLESWCAVLGSNVSIPRVLGSLQIATAPAAASYKTGSGRRSMLKCVAGWALAMDAASASDVMRTREWDAFMSLEPECTLDAAALVETPFAQVQARRMLVHPPFAAIGDSLAARGFTDAYGTLAATRDAAAETLLARARRDAPVDDAAATAAAAAAEAAVNAASRRGVLVAAGLVDPVTAHTRPACVWTLMSPWAVDLCETDLAAREAFEARRVRATAVAAAAPAGAARRSEAISTAAAALTAARATSDSEEDVPGVQLIRNDNGDDDDDDDFEPFQRRRPTRSAARAAAAAIASMTPVTFISHFERLVTADQMRAVVDSIRMHQ</sequence>
<feature type="region of interest" description="Disordered" evidence="2">
    <location>
        <begin position="718"/>
        <end position="756"/>
    </location>
</feature>
<gene>
    <name evidence="4" type="ORF">HK105_203179</name>
</gene>
<protein>
    <recommendedName>
        <fullName evidence="3">AAA+ ATPase domain-containing protein</fullName>
    </recommendedName>
</protein>
<feature type="compositionally biased region" description="Basic and acidic residues" evidence="2">
    <location>
        <begin position="168"/>
        <end position="177"/>
    </location>
</feature>
<dbReference type="Pfam" id="PF00004">
    <property type="entry name" value="AAA"/>
    <property type="match status" value="1"/>
</dbReference>
<name>A0ABR4NC67_9FUNG</name>
<dbReference type="EMBL" id="JADGIZ020000012">
    <property type="protein sequence ID" value="KAL2917115.1"/>
    <property type="molecule type" value="Genomic_DNA"/>
</dbReference>
<dbReference type="SUPFAM" id="SSF52540">
    <property type="entry name" value="P-loop containing nucleoside triphosphate hydrolases"/>
    <property type="match status" value="1"/>
</dbReference>
<comment type="caution">
    <text evidence="4">The sequence shown here is derived from an EMBL/GenBank/DDBJ whole genome shotgun (WGS) entry which is preliminary data.</text>
</comment>
<feature type="compositionally biased region" description="Polar residues" evidence="2">
    <location>
        <begin position="54"/>
        <end position="77"/>
    </location>
</feature>
<feature type="compositionally biased region" description="Low complexity" evidence="2">
    <location>
        <begin position="24"/>
        <end position="41"/>
    </location>
</feature>
<accession>A0ABR4NC67</accession>
<feature type="compositionally biased region" description="Acidic residues" evidence="2">
    <location>
        <begin position="738"/>
        <end position="747"/>
    </location>
</feature>
<reference evidence="4 5" key="1">
    <citation type="submission" date="2023-09" db="EMBL/GenBank/DDBJ databases">
        <title>Pangenome analysis of Batrachochytrium dendrobatidis and related Chytrids.</title>
        <authorList>
            <person name="Yacoub M.N."/>
            <person name="Stajich J.E."/>
            <person name="James T.Y."/>
        </authorList>
    </citation>
    <scope>NUCLEOTIDE SEQUENCE [LARGE SCALE GENOMIC DNA]</scope>
    <source>
        <strain evidence="4 5">JEL0888</strain>
    </source>
</reference>
<dbReference type="InterPro" id="IPR027417">
    <property type="entry name" value="P-loop_NTPase"/>
</dbReference>
<feature type="region of interest" description="Disordered" evidence="2">
    <location>
        <begin position="157"/>
        <end position="191"/>
    </location>
</feature>
<feature type="compositionally biased region" description="Pro residues" evidence="2">
    <location>
        <begin position="1"/>
        <end position="10"/>
    </location>
</feature>
<feature type="region of interest" description="Disordered" evidence="2">
    <location>
        <begin position="1"/>
        <end position="91"/>
    </location>
</feature>
<keyword evidence="5" id="KW-1185">Reference proteome</keyword>
<evidence type="ECO:0000313" key="5">
    <source>
        <dbReference type="Proteomes" id="UP001527925"/>
    </source>
</evidence>
<organism evidence="4 5">
    <name type="scientific">Polyrhizophydium stewartii</name>
    <dbReference type="NCBI Taxonomy" id="2732419"/>
    <lineage>
        <taxon>Eukaryota</taxon>
        <taxon>Fungi</taxon>
        <taxon>Fungi incertae sedis</taxon>
        <taxon>Chytridiomycota</taxon>
        <taxon>Chytridiomycota incertae sedis</taxon>
        <taxon>Chytridiomycetes</taxon>
        <taxon>Rhizophydiales</taxon>
        <taxon>Rhizophydiales incertae sedis</taxon>
        <taxon>Polyrhizophydium</taxon>
    </lineage>
</organism>
<evidence type="ECO:0000313" key="4">
    <source>
        <dbReference type="EMBL" id="KAL2917115.1"/>
    </source>
</evidence>
<dbReference type="InterPro" id="IPR003593">
    <property type="entry name" value="AAA+_ATPase"/>
</dbReference>
<feature type="region of interest" description="Disordered" evidence="2">
    <location>
        <begin position="335"/>
        <end position="373"/>
    </location>
</feature>
<evidence type="ECO:0000259" key="3">
    <source>
        <dbReference type="SMART" id="SM00382"/>
    </source>
</evidence>
<dbReference type="PANTHER" id="PTHR23389:SF6">
    <property type="entry name" value="REPLICATION FACTOR C SUBUNIT 1"/>
    <property type="match status" value="1"/>
</dbReference>
<keyword evidence="1" id="KW-0235">DNA replication</keyword>
<dbReference type="SMART" id="SM00382">
    <property type="entry name" value="AAA"/>
    <property type="match status" value="1"/>
</dbReference>
<dbReference type="Gene3D" id="3.40.50.300">
    <property type="entry name" value="P-loop containing nucleotide triphosphate hydrolases"/>
    <property type="match status" value="1"/>
</dbReference>
<dbReference type="InterPro" id="IPR003959">
    <property type="entry name" value="ATPase_AAA_core"/>
</dbReference>
<dbReference type="Proteomes" id="UP001527925">
    <property type="component" value="Unassembled WGS sequence"/>
</dbReference>
<evidence type="ECO:0000256" key="1">
    <source>
        <dbReference type="ARBA" id="ARBA00022705"/>
    </source>
</evidence>
<feature type="domain" description="AAA+ ATPase" evidence="3">
    <location>
        <begin position="205"/>
        <end position="440"/>
    </location>
</feature>
<feature type="compositionally biased region" description="Basic and acidic residues" evidence="2">
    <location>
        <begin position="342"/>
        <end position="353"/>
    </location>
</feature>